<evidence type="ECO:0000313" key="3">
    <source>
        <dbReference type="Proteomes" id="UP001595698"/>
    </source>
</evidence>
<feature type="signal peptide" evidence="1">
    <location>
        <begin position="1"/>
        <end position="21"/>
    </location>
</feature>
<name>A0ABV8EVM3_9ACTN</name>
<organism evidence="2 3">
    <name type="scientific">Streptosporangium jomthongense</name>
    <dbReference type="NCBI Taxonomy" id="1193683"/>
    <lineage>
        <taxon>Bacteria</taxon>
        <taxon>Bacillati</taxon>
        <taxon>Actinomycetota</taxon>
        <taxon>Actinomycetes</taxon>
        <taxon>Streptosporangiales</taxon>
        <taxon>Streptosporangiaceae</taxon>
        <taxon>Streptosporangium</taxon>
    </lineage>
</organism>
<reference evidence="3" key="1">
    <citation type="journal article" date="2019" name="Int. J. Syst. Evol. Microbiol.">
        <title>The Global Catalogue of Microorganisms (GCM) 10K type strain sequencing project: providing services to taxonomists for standard genome sequencing and annotation.</title>
        <authorList>
            <consortium name="The Broad Institute Genomics Platform"/>
            <consortium name="The Broad Institute Genome Sequencing Center for Infectious Disease"/>
            <person name="Wu L."/>
            <person name="Ma J."/>
        </authorList>
    </citation>
    <scope>NUCLEOTIDE SEQUENCE [LARGE SCALE GENOMIC DNA]</scope>
    <source>
        <strain evidence="3">TBRC 7912</strain>
    </source>
</reference>
<evidence type="ECO:0000256" key="1">
    <source>
        <dbReference type="SAM" id="SignalP"/>
    </source>
</evidence>
<evidence type="ECO:0000313" key="2">
    <source>
        <dbReference type="EMBL" id="MFC3979770.1"/>
    </source>
</evidence>
<proteinExistence type="predicted"/>
<gene>
    <name evidence="2" type="ORF">ACFOYY_06550</name>
</gene>
<comment type="caution">
    <text evidence="2">The sequence shown here is derived from an EMBL/GenBank/DDBJ whole genome shotgun (WGS) entry which is preliminary data.</text>
</comment>
<sequence>MRRTFFAGAVLVALAAGPVTALPAAADYRLGSVRTSAGHGGYAKATVRITSFGAETFKVYGTLYDRDPHRDHCAYIRARFHYTGGGTGWAQPRVTCAPSGSYRLGSDGEITRVDIKICLYDRRTRSLGYCRVDSIRNEDLAY</sequence>
<accession>A0ABV8EVM3</accession>
<keyword evidence="1" id="KW-0732">Signal</keyword>
<dbReference type="EMBL" id="JBHSBC010000004">
    <property type="protein sequence ID" value="MFC3979770.1"/>
    <property type="molecule type" value="Genomic_DNA"/>
</dbReference>
<feature type="chain" id="PRO_5045141269" description="Secreted protein" evidence="1">
    <location>
        <begin position="22"/>
        <end position="142"/>
    </location>
</feature>
<dbReference type="RefSeq" id="WP_386188623.1">
    <property type="nucleotide sequence ID" value="NZ_JBHSBC010000004.1"/>
</dbReference>
<evidence type="ECO:0008006" key="4">
    <source>
        <dbReference type="Google" id="ProtNLM"/>
    </source>
</evidence>
<dbReference type="Proteomes" id="UP001595698">
    <property type="component" value="Unassembled WGS sequence"/>
</dbReference>
<protein>
    <recommendedName>
        <fullName evidence="4">Secreted protein</fullName>
    </recommendedName>
</protein>
<keyword evidence="3" id="KW-1185">Reference proteome</keyword>